<dbReference type="VEuPathDB" id="FungiDB:CPC735_037080"/>
<dbReference type="OrthoDB" id="5368516at2759"/>
<feature type="compositionally biased region" description="Polar residues" evidence="1">
    <location>
        <begin position="488"/>
        <end position="511"/>
    </location>
</feature>
<dbReference type="AlphaFoldDB" id="C5P299"/>
<gene>
    <name evidence="3" type="ORF">CPC735_037080</name>
</gene>
<feature type="transmembrane region" description="Helical" evidence="2">
    <location>
        <begin position="138"/>
        <end position="158"/>
    </location>
</feature>
<reference evidence="3 4" key="1">
    <citation type="journal article" date="2009" name="Genome Res.">
        <title>Comparative genomic analyses of the human fungal pathogens Coccidioides and their relatives.</title>
        <authorList>
            <person name="Sharpton T.J."/>
            <person name="Stajich J.E."/>
            <person name="Rounsley S.D."/>
            <person name="Gardner M.J."/>
            <person name="Wortman J.R."/>
            <person name="Jordar V.S."/>
            <person name="Maiti R."/>
            <person name="Kodira C.D."/>
            <person name="Neafsey D.E."/>
            <person name="Zeng Q."/>
            <person name="Hung C.-Y."/>
            <person name="McMahan C."/>
            <person name="Muszewska A."/>
            <person name="Grynberg M."/>
            <person name="Mandel M.A."/>
            <person name="Kellner E.M."/>
            <person name="Barker B.M."/>
            <person name="Galgiani J.N."/>
            <person name="Orbach M.J."/>
            <person name="Kirkland T.N."/>
            <person name="Cole G.T."/>
            <person name="Henn M.R."/>
            <person name="Birren B.W."/>
            <person name="Taylor J.W."/>
        </authorList>
    </citation>
    <scope>NUCLEOTIDE SEQUENCE [LARGE SCALE GENOMIC DNA]</scope>
    <source>
        <strain evidence="4">C735</strain>
    </source>
</reference>
<feature type="region of interest" description="Disordered" evidence="1">
    <location>
        <begin position="354"/>
        <end position="387"/>
    </location>
</feature>
<feature type="compositionally biased region" description="Basic and acidic residues" evidence="1">
    <location>
        <begin position="364"/>
        <end position="375"/>
    </location>
</feature>
<organism evidence="3 4">
    <name type="scientific">Coccidioides posadasii (strain C735)</name>
    <name type="common">Valley fever fungus</name>
    <dbReference type="NCBI Taxonomy" id="222929"/>
    <lineage>
        <taxon>Eukaryota</taxon>
        <taxon>Fungi</taxon>
        <taxon>Dikarya</taxon>
        <taxon>Ascomycota</taxon>
        <taxon>Pezizomycotina</taxon>
        <taxon>Eurotiomycetes</taxon>
        <taxon>Eurotiomycetidae</taxon>
        <taxon>Onygenales</taxon>
        <taxon>Onygenaceae</taxon>
        <taxon>Coccidioides</taxon>
    </lineage>
</organism>
<keyword evidence="2" id="KW-1133">Transmembrane helix</keyword>
<keyword evidence="2" id="KW-0472">Membrane</keyword>
<dbReference type="HOGENOM" id="CLU_020596_1_0_1"/>
<feature type="transmembrane region" description="Helical" evidence="2">
    <location>
        <begin position="39"/>
        <end position="61"/>
    </location>
</feature>
<accession>C5P299</accession>
<evidence type="ECO:0000313" key="3">
    <source>
        <dbReference type="EMBL" id="EER29002.1"/>
    </source>
</evidence>
<sequence length="625" mass="69107">MAIDETIIDALQRSKIEFAGNATTLADTLFLKFSIQSRISIVVTAAFNVFASAAVVATVLYDSWRIASLRVPRRKLDFFTKIPTAHIFSNALALATMTQGSIFISVQTMNLQDVLTNNCSVYSQITWTGKYFFSGHEFSFQLTLRVAAWLVGYTILIFSSEAAIRSFNPACSASPCKSYASVNWILVVAFSVLTWIPSYLRPVTMSICTADLTQWVEPWSDIGTGLASSLILFYIVNAVVLLFRLRRTEKLCFEQRIATRNQAFTLPFWIQATTSHATNAAAMIMSIAINLFGIVNGVLFLLLRATGQNLITRSANPVWFMKPPRRYTDSTEMAVAQQMIMPVGLERNNSIVKRGDFSSGRFGQRREPEQPDQGRRRNSIPEAVFPDGRSSMERLTAGIQSRESFLSLSTTSRDRSSGLSSIVPMTDIDDFILLPPQPYFSHRRRSSDISAATVQIGLCLSSIPVPLPAQQAHNSSKVTHIPVDPPETLTSARFSGPKKTSTGGSRATLDSSLPIHPLQVNPPSLKWSLEDVSAPTYTTNERSDSTLDPPPLALQSVPNRASQRLTDLRASYETNSSRSKLQGGLPSNPKSSQAVPRRGTNDSAWPLPERFSLLPDKTYSQIPWI</sequence>
<dbReference type="EMBL" id="ACFW01000012">
    <property type="protein sequence ID" value="EER29002.1"/>
    <property type="molecule type" value="Genomic_DNA"/>
</dbReference>
<name>C5P299_COCP7</name>
<dbReference type="Proteomes" id="UP000009084">
    <property type="component" value="Unassembled WGS sequence"/>
</dbReference>
<comment type="caution">
    <text evidence="3">The sequence shown here is derived from an EMBL/GenBank/DDBJ whole genome shotgun (WGS) entry which is preliminary data.</text>
</comment>
<feature type="region of interest" description="Disordered" evidence="1">
    <location>
        <begin position="536"/>
        <end position="607"/>
    </location>
</feature>
<proteinExistence type="predicted"/>
<evidence type="ECO:0000313" key="4">
    <source>
        <dbReference type="Proteomes" id="UP000009084"/>
    </source>
</evidence>
<keyword evidence="2" id="KW-0812">Transmembrane</keyword>
<protein>
    <submittedName>
        <fullName evidence="3">Uncharacterized protein</fullName>
    </submittedName>
</protein>
<feature type="transmembrane region" description="Helical" evidence="2">
    <location>
        <begin position="179"/>
        <end position="196"/>
    </location>
</feature>
<feature type="transmembrane region" description="Helical" evidence="2">
    <location>
        <begin position="280"/>
        <end position="303"/>
    </location>
</feature>
<feature type="transmembrane region" description="Helical" evidence="2">
    <location>
        <begin position="222"/>
        <end position="243"/>
    </location>
</feature>
<feature type="region of interest" description="Disordered" evidence="1">
    <location>
        <begin position="474"/>
        <end position="517"/>
    </location>
</feature>
<feature type="transmembrane region" description="Helical" evidence="2">
    <location>
        <begin position="82"/>
        <end position="106"/>
    </location>
</feature>
<feature type="compositionally biased region" description="Polar residues" evidence="1">
    <location>
        <begin position="556"/>
        <end position="565"/>
    </location>
</feature>
<evidence type="ECO:0000256" key="1">
    <source>
        <dbReference type="SAM" id="MobiDB-lite"/>
    </source>
</evidence>
<evidence type="ECO:0000256" key="2">
    <source>
        <dbReference type="SAM" id="Phobius"/>
    </source>
</evidence>